<dbReference type="InterPro" id="IPR036465">
    <property type="entry name" value="vWFA_dom_sf"/>
</dbReference>
<organism evidence="3 4">
    <name type="scientific">Angiostrongylus cantonensis</name>
    <name type="common">Rat lungworm</name>
    <dbReference type="NCBI Taxonomy" id="6313"/>
    <lineage>
        <taxon>Eukaryota</taxon>
        <taxon>Metazoa</taxon>
        <taxon>Ecdysozoa</taxon>
        <taxon>Nematoda</taxon>
        <taxon>Chromadorea</taxon>
        <taxon>Rhabditida</taxon>
        <taxon>Rhabditina</taxon>
        <taxon>Rhabditomorpha</taxon>
        <taxon>Strongyloidea</taxon>
        <taxon>Metastrongylidae</taxon>
        <taxon>Angiostrongylus</taxon>
    </lineage>
</organism>
<dbReference type="Proteomes" id="UP000035642">
    <property type="component" value="Unassembled WGS sequence"/>
</dbReference>
<feature type="domain" description="VWFA" evidence="2">
    <location>
        <begin position="147"/>
        <end position="255"/>
    </location>
</feature>
<feature type="domain" description="VWFA" evidence="2">
    <location>
        <begin position="282"/>
        <end position="459"/>
    </location>
</feature>
<evidence type="ECO:0000313" key="4">
    <source>
        <dbReference type="WBParaSite" id="ACAC_0001005201-mRNA-1"/>
    </source>
</evidence>
<dbReference type="InterPro" id="IPR002035">
    <property type="entry name" value="VWF_A"/>
</dbReference>
<feature type="region of interest" description="Disordered" evidence="1">
    <location>
        <begin position="96"/>
        <end position="116"/>
    </location>
</feature>
<dbReference type="WBParaSite" id="ACAC_0001005201-mRNA-1">
    <property type="protein sequence ID" value="ACAC_0001005201-mRNA-1"/>
    <property type="gene ID" value="ACAC_0001005201"/>
</dbReference>
<dbReference type="PANTHER" id="PTHR24020">
    <property type="entry name" value="COLLAGEN ALPHA"/>
    <property type="match status" value="1"/>
</dbReference>
<dbReference type="InterPro" id="IPR050525">
    <property type="entry name" value="ECM_Assembly_Org"/>
</dbReference>
<keyword evidence="3" id="KW-1185">Reference proteome</keyword>
<dbReference type="SMART" id="SM00327">
    <property type="entry name" value="VWA"/>
    <property type="match status" value="2"/>
</dbReference>
<evidence type="ECO:0000313" key="3">
    <source>
        <dbReference type="Proteomes" id="UP000035642"/>
    </source>
</evidence>
<dbReference type="PANTHER" id="PTHR24020:SF20">
    <property type="entry name" value="PH DOMAIN-CONTAINING PROTEIN"/>
    <property type="match status" value="1"/>
</dbReference>
<reference evidence="3" key="1">
    <citation type="submission" date="2012-09" db="EMBL/GenBank/DDBJ databases">
        <authorList>
            <person name="Martin A.A."/>
        </authorList>
    </citation>
    <scope>NUCLEOTIDE SEQUENCE</scope>
</reference>
<feature type="compositionally biased region" description="Basic and acidic residues" evidence="1">
    <location>
        <begin position="442"/>
        <end position="458"/>
    </location>
</feature>
<accession>A0A158PAV4</accession>
<feature type="region of interest" description="Disordered" evidence="1">
    <location>
        <begin position="437"/>
        <end position="460"/>
    </location>
</feature>
<dbReference type="SUPFAM" id="SSF53300">
    <property type="entry name" value="vWA-like"/>
    <property type="match status" value="3"/>
</dbReference>
<protein>
    <submittedName>
        <fullName evidence="4">VWFA domain-containing protein</fullName>
    </submittedName>
</protein>
<evidence type="ECO:0000256" key="1">
    <source>
        <dbReference type="SAM" id="MobiDB-lite"/>
    </source>
</evidence>
<dbReference type="PROSITE" id="PS50234">
    <property type="entry name" value="VWFA"/>
    <property type="match status" value="3"/>
</dbReference>
<dbReference type="Gene3D" id="3.40.50.410">
    <property type="entry name" value="von Willebrand factor, type A domain"/>
    <property type="match status" value="3"/>
</dbReference>
<sequence>MHKDSSDIHNDDETLTKLWTIGVRGAIWAGESSKVFMFNEDEEFLHAVSREIGVCSKEAEQKKIGDVEDIVENEKHTTLVQNPDLLSMKAKGILDDNSAKGAPHSEEGSGTETSLEELRVHGIRTANGVLKTSNEKNGASFFRSAVLDSLLSVRHSGGGTSVAKGITAALDEIQKNRRSGARLVVVLLSDGNSQDHWDDVVRSSNKLRTIGGDVYAVSTARNYMFRELELYAGSRLRVYIDGRVHKFLDDIEQQIVLCGRLAKSDESTIVLNAPKSCSTPIDLMLLLDTSSLSADEFYQEKQLAIDLLKAFPDSVFESRLSVSTISFAHNSTVVSAFGLLPKNEVIFELERTANASGPASLPTATRAALMEIKAHRRKGSRIIVVIFSSGNGGKDSGREVKESAISLRSSDAEVFAVSLSATANLEKLKEYTGNDKNLYMNRKSDSTESEEEPTHPDDIFDGNLIQFEPVGKRRKCVYEKMDLQIILDASSSRQEVFEHQKELALSLVERLPISAGGSKVAVGISSFTSVPIIRQTLGLGRNKKVVVLMNDGVSQDPWDRVLAASERLQSTKAEIFGVALGNKVDMRELQHYIGRNDRIYRDGMTEKFLNDVVNVLKGHKDCPGEKLFKELENIKVVRKKPSYSDAVIVALEYLDSEGMNSRSNNAYDKSSKSASIPQTLAARAITLADTDFLGRADAHAGLVILGNGKSGDSRDAQIAAGARIRETPSLTCFGVDTSSATNITVLKTFTGSASRVYPYQRTTEFAKQINRMANAANSPLCNFVLRGPRDGIRAAAAADFRLTAEWVYSTPDLLKTRSAIQHDILGEPLNIEKLSEGKVAQYFIA</sequence>
<dbReference type="Pfam" id="PF00092">
    <property type="entry name" value="VWA"/>
    <property type="match status" value="2"/>
</dbReference>
<proteinExistence type="predicted"/>
<evidence type="ECO:0000259" key="2">
    <source>
        <dbReference type="PROSITE" id="PS50234"/>
    </source>
</evidence>
<name>A0A158PAV4_ANGCA</name>
<dbReference type="STRING" id="6313.A0A158PAV4"/>
<dbReference type="CDD" id="cd00198">
    <property type="entry name" value="vWFA"/>
    <property type="match status" value="1"/>
</dbReference>
<feature type="compositionally biased region" description="Basic and acidic residues" evidence="1">
    <location>
        <begin position="96"/>
        <end position="107"/>
    </location>
</feature>
<dbReference type="AlphaFoldDB" id="A0A158PAV4"/>
<feature type="domain" description="VWFA" evidence="2">
    <location>
        <begin position="463"/>
        <end position="616"/>
    </location>
</feature>
<reference evidence="4" key="2">
    <citation type="submission" date="2016-04" db="UniProtKB">
        <authorList>
            <consortium name="WormBaseParasite"/>
        </authorList>
    </citation>
    <scope>IDENTIFICATION</scope>
</reference>